<comment type="subcellular location">
    <subcellularLocation>
        <location evidence="1 11">Cytoplasm</location>
    </subcellularLocation>
</comment>
<comment type="caution">
    <text evidence="14">The sequence shown here is derived from an EMBL/GenBank/DDBJ whole genome shotgun (WGS) entry which is preliminary data.</text>
</comment>
<evidence type="ECO:0000259" key="13">
    <source>
        <dbReference type="Pfam" id="PF03416"/>
    </source>
</evidence>
<evidence type="ECO:0000256" key="12">
    <source>
        <dbReference type="SAM" id="MobiDB-lite"/>
    </source>
</evidence>
<dbReference type="GO" id="GO:0019786">
    <property type="term" value="F:protein-phosphatidylethanolamide deconjugating activity"/>
    <property type="evidence" value="ECO:0007669"/>
    <property type="project" value="InterPro"/>
</dbReference>
<evidence type="ECO:0000256" key="11">
    <source>
        <dbReference type="RuleBase" id="RU363115"/>
    </source>
</evidence>
<evidence type="ECO:0000256" key="7">
    <source>
        <dbReference type="ARBA" id="ARBA00022807"/>
    </source>
</evidence>
<keyword evidence="5 11" id="KW-0645">Protease</keyword>
<evidence type="ECO:0000313" key="14">
    <source>
        <dbReference type="EMBL" id="KYQ92849.1"/>
    </source>
</evidence>
<comment type="function">
    <text evidence="11">Cysteine protease that plays a key role in autophagy by mediating both proteolytic activation and delipidation of ATG8 family proteins.</text>
</comment>
<dbReference type="InParanoid" id="A0A151ZG09"/>
<evidence type="ECO:0000313" key="15">
    <source>
        <dbReference type="Proteomes" id="UP000076078"/>
    </source>
</evidence>
<keyword evidence="6 11" id="KW-0378">Hydrolase</keyword>
<dbReference type="GO" id="GO:0015031">
    <property type="term" value="P:protein transport"/>
    <property type="evidence" value="ECO:0007669"/>
    <property type="project" value="UniProtKB-KW"/>
</dbReference>
<evidence type="ECO:0000256" key="10">
    <source>
        <dbReference type="ARBA" id="ARBA00029362"/>
    </source>
</evidence>
<organism evidence="14 15">
    <name type="scientific">Tieghemostelium lacteum</name>
    <name type="common">Slime mold</name>
    <name type="synonym">Dictyostelium lacteum</name>
    <dbReference type="NCBI Taxonomy" id="361077"/>
    <lineage>
        <taxon>Eukaryota</taxon>
        <taxon>Amoebozoa</taxon>
        <taxon>Evosea</taxon>
        <taxon>Eumycetozoa</taxon>
        <taxon>Dictyostelia</taxon>
        <taxon>Dictyosteliales</taxon>
        <taxon>Raperosteliaceae</taxon>
        <taxon>Tieghemostelium</taxon>
    </lineage>
</organism>
<gene>
    <name evidence="14" type="ORF">DLAC_05434</name>
</gene>
<dbReference type="GO" id="GO:0000423">
    <property type="term" value="P:mitophagy"/>
    <property type="evidence" value="ECO:0007669"/>
    <property type="project" value="TreeGrafter"/>
</dbReference>
<name>A0A151ZG09_TIELA</name>
<dbReference type="GO" id="GO:0005737">
    <property type="term" value="C:cytoplasm"/>
    <property type="evidence" value="ECO:0007669"/>
    <property type="project" value="UniProtKB-SubCell"/>
</dbReference>
<dbReference type="Pfam" id="PF03416">
    <property type="entry name" value="Peptidase_C54"/>
    <property type="match status" value="1"/>
</dbReference>
<feature type="region of interest" description="Disordered" evidence="12">
    <location>
        <begin position="502"/>
        <end position="536"/>
    </location>
</feature>
<dbReference type="GO" id="GO:0035973">
    <property type="term" value="P:aggrephagy"/>
    <property type="evidence" value="ECO:0007669"/>
    <property type="project" value="TreeGrafter"/>
</dbReference>
<keyword evidence="15" id="KW-1185">Reference proteome</keyword>
<dbReference type="GO" id="GO:0034727">
    <property type="term" value="P:piecemeal microautophagy of the nucleus"/>
    <property type="evidence" value="ECO:0007669"/>
    <property type="project" value="TreeGrafter"/>
</dbReference>
<dbReference type="AlphaFoldDB" id="A0A151ZG09"/>
<feature type="compositionally biased region" description="Low complexity" evidence="12">
    <location>
        <begin position="250"/>
        <end position="264"/>
    </location>
</feature>
<dbReference type="Proteomes" id="UP000076078">
    <property type="component" value="Unassembled WGS sequence"/>
</dbReference>
<keyword evidence="9 11" id="KW-0072">Autophagy</keyword>
<evidence type="ECO:0000256" key="4">
    <source>
        <dbReference type="ARBA" id="ARBA00022490"/>
    </source>
</evidence>
<dbReference type="EC" id="3.4.22.-" evidence="11"/>
<dbReference type="OrthoDB" id="2960936at2759"/>
<reference evidence="14 15" key="1">
    <citation type="submission" date="2015-12" db="EMBL/GenBank/DDBJ databases">
        <title>Dictyostelia acquired genes for synthesis and detection of signals that induce cell-type specialization by lateral gene transfer from prokaryotes.</title>
        <authorList>
            <person name="Gloeckner G."/>
            <person name="Schaap P."/>
        </authorList>
    </citation>
    <scope>NUCLEOTIDE SEQUENCE [LARGE SCALE GENOMIC DNA]</scope>
    <source>
        <strain evidence="14 15">TK</strain>
    </source>
</reference>
<dbReference type="SUPFAM" id="SSF54001">
    <property type="entry name" value="Cysteine proteinases"/>
    <property type="match status" value="1"/>
</dbReference>
<feature type="region of interest" description="Disordered" evidence="12">
    <location>
        <begin position="250"/>
        <end position="270"/>
    </location>
</feature>
<keyword evidence="8 11" id="KW-0653">Protein transport</keyword>
<evidence type="ECO:0000256" key="3">
    <source>
        <dbReference type="ARBA" id="ARBA00022448"/>
    </source>
</evidence>
<evidence type="ECO:0000256" key="9">
    <source>
        <dbReference type="ARBA" id="ARBA00023006"/>
    </source>
</evidence>
<feature type="compositionally biased region" description="Acidic residues" evidence="12">
    <location>
        <begin position="519"/>
        <end position="536"/>
    </location>
</feature>
<keyword evidence="3" id="KW-0813">Transport</keyword>
<dbReference type="PANTHER" id="PTHR22624:SF49">
    <property type="entry name" value="CYSTEINE PROTEASE"/>
    <property type="match status" value="1"/>
</dbReference>
<dbReference type="EMBL" id="LODT01000028">
    <property type="protein sequence ID" value="KYQ92849.1"/>
    <property type="molecule type" value="Genomic_DNA"/>
</dbReference>
<accession>A0A151ZG09</accession>
<dbReference type="GO" id="GO:0000045">
    <property type="term" value="P:autophagosome assembly"/>
    <property type="evidence" value="ECO:0007669"/>
    <property type="project" value="TreeGrafter"/>
</dbReference>
<keyword evidence="7" id="KW-0788">Thiol protease</keyword>
<evidence type="ECO:0000256" key="1">
    <source>
        <dbReference type="ARBA" id="ARBA00004496"/>
    </source>
</evidence>
<feature type="domain" description="Peptidase C54 catalytic" evidence="13">
    <location>
        <begin position="103"/>
        <end position="392"/>
    </location>
</feature>
<dbReference type="InterPro" id="IPR038765">
    <property type="entry name" value="Papain-like_cys_pep_sf"/>
</dbReference>
<sequence>MMNCLYIFRGVGSSFSQPNFSNTPIWMFGNQYKPPDVIQENNSNLNTNNGEINGNEQQQQQIQTQPQPIQTNNATTTSLNYYSLLSPTLTGGGNNNNTAEFITEFLEDFSQRVLWFTYRQGFPYIGDSIYDNDCGWGCMLRSGQMLLSNVLLQNVLGRDLWKKSSSENCPEIFNSIVRKFLDKPSSPFSIHNIALEGQKLGKQIGEWFAPTIISQAIKELVTKHNTQCNIEVFISEDSSLYIDQLEKISNNNNNDSNNNNNNNNSEKEEEDIVYDPNGFKPLLILIPLRLGLDTLNDIYFKSLLEIYKFPQNMGIVGGKPRASLYFIASQDENLFYLDPHTVQSALVNDGENFPLNSYLCNNPKKVHISEVDPSLVLSFFCKSRNDLHNFIQRAKAMNSQVENTIFQIYDNAPDYKHQKDFSISDNEDNDDNVDIDLVMDEENDSKLLLNDTTTNNNTTTTNNDNTKATLQQQNNETEESKDFDKKSTITENITTENTSVVVTEKNISSEKVDSNLNGSEEDDDDDDDEIEDYHLI</sequence>
<keyword evidence="4 11" id="KW-0963">Cytoplasm</keyword>
<protein>
    <recommendedName>
        <fullName evidence="11">Cysteine protease</fullName>
        <ecNumber evidence="11">3.4.22.-</ecNumber>
    </recommendedName>
</protein>
<dbReference type="GO" id="GO:0004197">
    <property type="term" value="F:cysteine-type endopeptidase activity"/>
    <property type="evidence" value="ECO:0007669"/>
    <property type="project" value="TreeGrafter"/>
</dbReference>
<evidence type="ECO:0000256" key="5">
    <source>
        <dbReference type="ARBA" id="ARBA00022670"/>
    </source>
</evidence>
<dbReference type="InterPro" id="IPR005078">
    <property type="entry name" value="Peptidase_C54"/>
</dbReference>
<dbReference type="FunCoup" id="A0A151ZG09">
    <property type="interactions" value="171"/>
</dbReference>
<evidence type="ECO:0000256" key="8">
    <source>
        <dbReference type="ARBA" id="ARBA00022927"/>
    </source>
</evidence>
<comment type="similarity">
    <text evidence="2 11">Belongs to the peptidase C54 family.</text>
</comment>
<feature type="region of interest" description="Disordered" evidence="12">
    <location>
        <begin position="38"/>
        <end position="67"/>
    </location>
</feature>
<evidence type="ECO:0000256" key="6">
    <source>
        <dbReference type="ARBA" id="ARBA00022801"/>
    </source>
</evidence>
<dbReference type="InterPro" id="IPR046792">
    <property type="entry name" value="Peptidase_C54_cat"/>
</dbReference>
<dbReference type="GO" id="GO:0016485">
    <property type="term" value="P:protein processing"/>
    <property type="evidence" value="ECO:0007669"/>
    <property type="project" value="TreeGrafter"/>
</dbReference>
<proteinExistence type="inferred from homology"/>
<dbReference type="PANTHER" id="PTHR22624">
    <property type="entry name" value="CYSTEINE PROTEASE ATG4"/>
    <property type="match status" value="1"/>
</dbReference>
<evidence type="ECO:0000256" key="2">
    <source>
        <dbReference type="ARBA" id="ARBA00010958"/>
    </source>
</evidence>
<dbReference type="OMA" id="NIGEWFA"/>
<feature type="compositionally biased region" description="Low complexity" evidence="12">
    <location>
        <begin position="39"/>
        <end position="67"/>
    </location>
</feature>
<comment type="catalytic activity">
    <reaction evidence="10">
        <text>[protein]-C-terminal L-amino acid-glycyl-phosphatidylethanolamide + H2O = [protein]-C-terminal L-amino acid-glycine + a 1,2-diacyl-sn-glycero-3-phosphoethanolamine</text>
        <dbReference type="Rhea" id="RHEA:67548"/>
        <dbReference type="Rhea" id="RHEA-COMP:17323"/>
        <dbReference type="Rhea" id="RHEA-COMP:17324"/>
        <dbReference type="ChEBI" id="CHEBI:15377"/>
        <dbReference type="ChEBI" id="CHEBI:64612"/>
        <dbReference type="ChEBI" id="CHEBI:172940"/>
        <dbReference type="ChEBI" id="CHEBI:172941"/>
    </reaction>
    <physiologicalReaction direction="left-to-right" evidence="10">
        <dbReference type="Rhea" id="RHEA:67549"/>
    </physiologicalReaction>
</comment>
<dbReference type="STRING" id="361077.A0A151ZG09"/>